<dbReference type="Proteomes" id="UP000823674">
    <property type="component" value="Chromosome A08"/>
</dbReference>
<keyword evidence="3" id="KW-1185">Reference proteome</keyword>
<proteinExistence type="predicted"/>
<evidence type="ECO:0000313" key="2">
    <source>
        <dbReference type="EMBL" id="KAG5388455.1"/>
    </source>
</evidence>
<sequence length="206" mass="23868">MLMTHYRKEPNFQYQNNYQQKPFYNNHQSSYQSKPIYHSPKSQAGSSNSAPQESTTDLALKQIFKSQVRQEKTIGDELKKLHTKVDWSYTDLNNKFSNLASNFKVFENQFSSMTSTSKDPIESLPGKSEQSPKEYCYVILSTTSFEFEVEHKVVERVEIRAVEMADEKVVQPVRHKAENPVIGKVVRFLTKAQNKVISKFRKDIGM</sequence>
<protein>
    <recommendedName>
        <fullName evidence="4">DUF641 domain-containing protein</fullName>
    </recommendedName>
</protein>
<evidence type="ECO:0000313" key="3">
    <source>
        <dbReference type="Proteomes" id="UP000823674"/>
    </source>
</evidence>
<name>A0ABQ7LPE3_BRACM</name>
<comment type="caution">
    <text evidence="2">The sequence shown here is derived from an EMBL/GenBank/DDBJ whole genome shotgun (WGS) entry which is preliminary data.</text>
</comment>
<feature type="compositionally biased region" description="Polar residues" evidence="1">
    <location>
        <begin position="23"/>
        <end position="33"/>
    </location>
</feature>
<feature type="region of interest" description="Disordered" evidence="1">
    <location>
        <begin position="23"/>
        <end position="56"/>
    </location>
</feature>
<reference evidence="2 3" key="1">
    <citation type="submission" date="2021-03" db="EMBL/GenBank/DDBJ databases">
        <authorList>
            <person name="King G.J."/>
            <person name="Bancroft I."/>
            <person name="Baten A."/>
            <person name="Bloomfield J."/>
            <person name="Borpatragohain P."/>
            <person name="He Z."/>
            <person name="Irish N."/>
            <person name="Irwin J."/>
            <person name="Liu K."/>
            <person name="Mauleon R.P."/>
            <person name="Moore J."/>
            <person name="Morris R."/>
            <person name="Ostergaard L."/>
            <person name="Wang B."/>
            <person name="Wells R."/>
        </authorList>
    </citation>
    <scope>NUCLEOTIDE SEQUENCE [LARGE SCALE GENOMIC DNA]</scope>
    <source>
        <strain evidence="2">R-o-18</strain>
        <tissue evidence="2">Leaf</tissue>
    </source>
</reference>
<feature type="compositionally biased region" description="Polar residues" evidence="1">
    <location>
        <begin position="40"/>
        <end position="56"/>
    </location>
</feature>
<evidence type="ECO:0008006" key="4">
    <source>
        <dbReference type="Google" id="ProtNLM"/>
    </source>
</evidence>
<organism evidence="2 3">
    <name type="scientific">Brassica rapa subsp. trilocularis</name>
    <dbReference type="NCBI Taxonomy" id="1813537"/>
    <lineage>
        <taxon>Eukaryota</taxon>
        <taxon>Viridiplantae</taxon>
        <taxon>Streptophyta</taxon>
        <taxon>Embryophyta</taxon>
        <taxon>Tracheophyta</taxon>
        <taxon>Spermatophyta</taxon>
        <taxon>Magnoliopsida</taxon>
        <taxon>eudicotyledons</taxon>
        <taxon>Gunneridae</taxon>
        <taxon>Pentapetalae</taxon>
        <taxon>rosids</taxon>
        <taxon>malvids</taxon>
        <taxon>Brassicales</taxon>
        <taxon>Brassicaceae</taxon>
        <taxon>Brassiceae</taxon>
        <taxon>Brassica</taxon>
    </lineage>
</organism>
<dbReference type="EMBL" id="JADBGQ010000007">
    <property type="protein sequence ID" value="KAG5388455.1"/>
    <property type="molecule type" value="Genomic_DNA"/>
</dbReference>
<evidence type="ECO:0000256" key="1">
    <source>
        <dbReference type="SAM" id="MobiDB-lite"/>
    </source>
</evidence>
<accession>A0ABQ7LPE3</accession>
<gene>
    <name evidence="2" type="primary">A08g502710.1_BraROA</name>
    <name evidence="2" type="ORF">IGI04_029996</name>
</gene>